<dbReference type="VEuPathDB" id="FungiDB:RO3G_15337"/>
<reference evidence="1 2" key="1">
    <citation type="journal article" date="2009" name="PLoS Genet.">
        <title>Genomic analysis of the basal lineage fungus Rhizopus oryzae reveals a whole-genome duplication.</title>
        <authorList>
            <person name="Ma L.-J."/>
            <person name="Ibrahim A.S."/>
            <person name="Skory C."/>
            <person name="Grabherr M.G."/>
            <person name="Burger G."/>
            <person name="Butler M."/>
            <person name="Elias M."/>
            <person name="Idnurm A."/>
            <person name="Lang B.F."/>
            <person name="Sone T."/>
            <person name="Abe A."/>
            <person name="Calvo S.E."/>
            <person name="Corrochano L.M."/>
            <person name="Engels R."/>
            <person name="Fu J."/>
            <person name="Hansberg W."/>
            <person name="Kim J.-M."/>
            <person name="Kodira C.D."/>
            <person name="Koehrsen M.J."/>
            <person name="Liu B."/>
            <person name="Miranda-Saavedra D."/>
            <person name="O'Leary S."/>
            <person name="Ortiz-Castellanos L."/>
            <person name="Poulter R."/>
            <person name="Rodriguez-Romero J."/>
            <person name="Ruiz-Herrera J."/>
            <person name="Shen Y.-Q."/>
            <person name="Zeng Q."/>
            <person name="Galagan J."/>
            <person name="Birren B.W."/>
            <person name="Cuomo C.A."/>
            <person name="Wickes B.L."/>
        </authorList>
    </citation>
    <scope>NUCLEOTIDE SEQUENCE [LARGE SCALE GENOMIC DNA]</scope>
    <source>
        <strain evidence="2">RA 99-880 / ATCC MYA-4621 / FGSC 9543 / NRRL 43880</strain>
    </source>
</reference>
<evidence type="ECO:0008006" key="3">
    <source>
        <dbReference type="Google" id="ProtNLM"/>
    </source>
</evidence>
<sequence length="83" mass="9980">MFGLLSILKSIADEFEYATVSDFEKMKVYFIHAAGVQIKLWSMSFGENMFHLWKEDELKIKHEFANKEEFLEQAIMFFWNFKV</sequence>
<gene>
    <name evidence="1" type="ORF">RO3G_15337</name>
</gene>
<dbReference type="Proteomes" id="UP000009138">
    <property type="component" value="Unassembled WGS sequence"/>
</dbReference>
<evidence type="ECO:0000313" key="1">
    <source>
        <dbReference type="EMBL" id="EIE90626.1"/>
    </source>
</evidence>
<dbReference type="EMBL" id="CH476747">
    <property type="protein sequence ID" value="EIE90626.1"/>
    <property type="molecule type" value="Genomic_DNA"/>
</dbReference>
<dbReference type="AlphaFoldDB" id="I1CQ96"/>
<organism evidence="1 2">
    <name type="scientific">Rhizopus delemar (strain RA 99-880 / ATCC MYA-4621 / FGSC 9543 / NRRL 43880)</name>
    <name type="common">Mucormycosis agent</name>
    <name type="synonym">Rhizopus arrhizus var. delemar</name>
    <dbReference type="NCBI Taxonomy" id="246409"/>
    <lineage>
        <taxon>Eukaryota</taxon>
        <taxon>Fungi</taxon>
        <taxon>Fungi incertae sedis</taxon>
        <taxon>Mucoromycota</taxon>
        <taxon>Mucoromycotina</taxon>
        <taxon>Mucoromycetes</taxon>
        <taxon>Mucorales</taxon>
        <taxon>Mucorineae</taxon>
        <taxon>Rhizopodaceae</taxon>
        <taxon>Rhizopus</taxon>
    </lineage>
</organism>
<dbReference type="RefSeq" id="XP_067526022.1">
    <property type="nucleotide sequence ID" value="XM_067669921.1"/>
</dbReference>
<evidence type="ECO:0000313" key="2">
    <source>
        <dbReference type="Proteomes" id="UP000009138"/>
    </source>
</evidence>
<keyword evidence="2" id="KW-1185">Reference proteome</keyword>
<protein>
    <recommendedName>
        <fullName evidence="3">Fungal-type protein kinase domain-containing protein</fullName>
    </recommendedName>
</protein>
<name>I1CQ96_RHIO9</name>
<dbReference type="InParanoid" id="I1CQ96"/>
<dbReference type="GeneID" id="93622302"/>
<accession>I1CQ96</accession>
<proteinExistence type="predicted"/>